<organism evidence="2 3">
    <name type="scientific">Hypocrea jecorina (strain ATCC 56765 / BCRC 32924 / NRRL 11460 / Rut C-30)</name>
    <name type="common">Trichoderma reesei</name>
    <dbReference type="NCBI Taxonomy" id="1344414"/>
    <lineage>
        <taxon>Eukaryota</taxon>
        <taxon>Fungi</taxon>
        <taxon>Dikarya</taxon>
        <taxon>Ascomycota</taxon>
        <taxon>Pezizomycotina</taxon>
        <taxon>Sordariomycetes</taxon>
        <taxon>Hypocreomycetidae</taxon>
        <taxon>Hypocreales</taxon>
        <taxon>Hypocreaceae</taxon>
        <taxon>Trichoderma</taxon>
    </lineage>
</organism>
<name>A0A024SC55_HYPJR</name>
<sequence length="103" mass="11097">MQLVLDQGGRNKADASMSNGAAIASLGDVGGDDIDFVAQASRLMLKLTVVDQVVFTMPSFAVTTVPYMFLGVLMDSLGHESDSSQQPPPKVYRYHQKKSMISS</sequence>
<reference evidence="3" key="1">
    <citation type="journal article" date="2013" name="Ind. Biotechnol.">
        <title>Comparative genomics analysis of Trichoderma reesei strains.</title>
        <authorList>
            <person name="Koike H."/>
            <person name="Aerts A."/>
            <person name="LaButti K."/>
            <person name="Grigoriev I.V."/>
            <person name="Baker S.E."/>
        </authorList>
    </citation>
    <scope>NUCLEOTIDE SEQUENCE [LARGE SCALE GENOMIC DNA]</scope>
    <source>
        <strain evidence="3">ATCC 56765 / BCRC 32924 / NRRL 11460 / Rut C-30</strain>
    </source>
</reference>
<dbReference type="EMBL" id="KI911144">
    <property type="protein sequence ID" value="ETS02910.1"/>
    <property type="molecule type" value="Genomic_DNA"/>
</dbReference>
<protein>
    <submittedName>
        <fullName evidence="2">Uncharacterized protein</fullName>
    </submittedName>
</protein>
<feature type="compositionally biased region" description="Basic residues" evidence="1">
    <location>
        <begin position="92"/>
        <end position="103"/>
    </location>
</feature>
<dbReference type="HOGENOM" id="CLU_2264126_0_0_1"/>
<proteinExistence type="predicted"/>
<feature type="region of interest" description="Disordered" evidence="1">
    <location>
        <begin position="78"/>
        <end position="103"/>
    </location>
</feature>
<evidence type="ECO:0000313" key="3">
    <source>
        <dbReference type="Proteomes" id="UP000024376"/>
    </source>
</evidence>
<dbReference type="KEGG" id="trr:M419DRAFT_76581"/>
<evidence type="ECO:0000313" key="2">
    <source>
        <dbReference type="EMBL" id="ETS02910.1"/>
    </source>
</evidence>
<dbReference type="Proteomes" id="UP000024376">
    <property type="component" value="Unassembled WGS sequence"/>
</dbReference>
<evidence type="ECO:0000256" key="1">
    <source>
        <dbReference type="SAM" id="MobiDB-lite"/>
    </source>
</evidence>
<accession>A0A024SC55</accession>
<gene>
    <name evidence="2" type="ORF">M419DRAFT_76581</name>
</gene>
<dbReference type="AlphaFoldDB" id="A0A024SC55"/>